<proteinExistence type="predicted"/>
<dbReference type="GeneID" id="4462500"/>
<dbReference type="GO" id="GO:0046872">
    <property type="term" value="F:metal ion binding"/>
    <property type="evidence" value="ECO:0007669"/>
    <property type="project" value="UniProtKB-KW"/>
</dbReference>
<dbReference type="CDD" id="cd01335">
    <property type="entry name" value="Radical_SAM"/>
    <property type="match status" value="1"/>
</dbReference>
<keyword evidence="4" id="KW-0479">Metal-binding</keyword>
<keyword evidence="6" id="KW-0411">Iron-sulfur</keyword>
<protein>
    <submittedName>
        <fullName evidence="8">Radical SAM domain protein</fullName>
    </submittedName>
</protein>
<keyword evidence="2" id="KW-0004">4Fe-4S</keyword>
<dbReference type="InterPro" id="IPR007197">
    <property type="entry name" value="rSAM"/>
</dbReference>
<dbReference type="OrthoDB" id="17974at2157"/>
<evidence type="ECO:0000256" key="2">
    <source>
        <dbReference type="ARBA" id="ARBA00022485"/>
    </source>
</evidence>
<dbReference type="STRING" id="349307.Mthe_0108"/>
<dbReference type="GO" id="GO:0051539">
    <property type="term" value="F:4 iron, 4 sulfur cluster binding"/>
    <property type="evidence" value="ECO:0007669"/>
    <property type="project" value="UniProtKB-KW"/>
</dbReference>
<dbReference type="Proteomes" id="UP000000674">
    <property type="component" value="Chromosome"/>
</dbReference>
<keyword evidence="9" id="KW-1185">Reference proteome</keyword>
<dbReference type="RefSeq" id="WP_011695309.1">
    <property type="nucleotide sequence ID" value="NC_008553.1"/>
</dbReference>
<evidence type="ECO:0000313" key="9">
    <source>
        <dbReference type="Proteomes" id="UP000000674"/>
    </source>
</evidence>
<organism evidence="8 9">
    <name type="scientific">Methanothrix thermoacetophila (strain DSM 6194 / JCM 14653 / NBRC 101360 / PT)</name>
    <name type="common">Methanosaeta thermophila</name>
    <dbReference type="NCBI Taxonomy" id="349307"/>
    <lineage>
        <taxon>Archaea</taxon>
        <taxon>Methanobacteriati</taxon>
        <taxon>Methanobacteriota</taxon>
        <taxon>Stenosarchaea group</taxon>
        <taxon>Methanomicrobia</taxon>
        <taxon>Methanotrichales</taxon>
        <taxon>Methanotrichaceae</taxon>
        <taxon>Methanothrix</taxon>
    </lineage>
</organism>
<dbReference type="InterPro" id="IPR040084">
    <property type="entry name" value="GTPase_Obg"/>
</dbReference>
<dbReference type="SUPFAM" id="SSF102114">
    <property type="entry name" value="Radical SAM enzymes"/>
    <property type="match status" value="1"/>
</dbReference>
<dbReference type="GO" id="GO:0003824">
    <property type="term" value="F:catalytic activity"/>
    <property type="evidence" value="ECO:0007669"/>
    <property type="project" value="InterPro"/>
</dbReference>
<dbReference type="InterPro" id="IPR058240">
    <property type="entry name" value="rSAM_sf"/>
</dbReference>
<dbReference type="KEGG" id="mtp:Mthe_0108"/>
<evidence type="ECO:0000256" key="1">
    <source>
        <dbReference type="ARBA" id="ARBA00001966"/>
    </source>
</evidence>
<keyword evidence="5" id="KW-0408">Iron</keyword>
<dbReference type="EMBL" id="CP000477">
    <property type="protein sequence ID" value="ABK13910.1"/>
    <property type="molecule type" value="Genomic_DNA"/>
</dbReference>
<dbReference type="Gene3D" id="3.20.20.70">
    <property type="entry name" value="Aldolase class I"/>
    <property type="match status" value="1"/>
</dbReference>
<sequence>MRYIFGPVLSRRLGLSMGVDLLPLKTCSMDCCYCEIGATTCLTMRRDRYVPEEAVIREISRVSSVDFDYLTFAGSGEPTLHSGLGEIIRAARKQIDRPIAVITNSSLLIYKHVRKEVAQADLVLPSLDAATQETFERINRPAAGLKIEDIIEGLRAFRSEFGGEMWLEVMLVREINESDTPLIARAAAEIEPDRIQLNTVVRPPAEPVLPLRRDEMLRMLRLFKGAELIPDWDWSVPEVEEERIADLLREPMTLEELRSKSGLIYEDTVKYLKILEDAGRISRSIRDGKIYFQTR</sequence>
<dbReference type="Pfam" id="PF04055">
    <property type="entry name" value="Radical_SAM"/>
    <property type="match status" value="1"/>
</dbReference>
<evidence type="ECO:0000256" key="6">
    <source>
        <dbReference type="ARBA" id="ARBA00023014"/>
    </source>
</evidence>
<dbReference type="PANTHER" id="PTHR43787:SF11">
    <property type="entry name" value="UPF0026 PROTEIN SLR1464"/>
    <property type="match status" value="1"/>
</dbReference>
<dbReference type="HOGENOM" id="CLU_058377_0_0_2"/>
<feature type="domain" description="Radical SAM core" evidence="7">
    <location>
        <begin position="14"/>
        <end position="237"/>
    </location>
</feature>
<gene>
    <name evidence="8" type="ordered locus">Mthe_0108</name>
</gene>
<dbReference type="InterPro" id="IPR013785">
    <property type="entry name" value="Aldolase_TIM"/>
</dbReference>
<comment type="cofactor">
    <cofactor evidence="1">
        <name>[4Fe-4S] cluster</name>
        <dbReference type="ChEBI" id="CHEBI:49883"/>
    </cofactor>
</comment>
<reference evidence="8 9" key="1">
    <citation type="submission" date="2006-10" db="EMBL/GenBank/DDBJ databases">
        <title>Complete sequence of Methanosaeta thermophila PT.</title>
        <authorList>
            <consortium name="US DOE Joint Genome Institute"/>
            <person name="Copeland A."/>
            <person name="Lucas S."/>
            <person name="Lapidus A."/>
            <person name="Barry K."/>
            <person name="Detter J.C."/>
            <person name="Glavina del Rio T."/>
            <person name="Hammon N."/>
            <person name="Israni S."/>
            <person name="Pitluck S."/>
            <person name="Chain P."/>
            <person name="Malfatti S."/>
            <person name="Shin M."/>
            <person name="Vergez L."/>
            <person name="Schmutz J."/>
            <person name="Larimer F."/>
            <person name="Land M."/>
            <person name="Hauser L."/>
            <person name="Kyrpides N."/>
            <person name="Kim E."/>
            <person name="Smith K.S."/>
            <person name="Ingram-Smith C."/>
            <person name="Richardson P."/>
        </authorList>
    </citation>
    <scope>NUCLEOTIDE SEQUENCE [LARGE SCALE GENOMIC DNA]</scope>
    <source>
        <strain evidence="9">DSM 6194 / JCM 14653 / NBRC 101360 / PT</strain>
    </source>
</reference>
<dbReference type="AlphaFoldDB" id="A0B5D6"/>
<dbReference type="PROSITE" id="PS51918">
    <property type="entry name" value="RADICAL_SAM"/>
    <property type="match status" value="1"/>
</dbReference>
<evidence type="ECO:0000256" key="3">
    <source>
        <dbReference type="ARBA" id="ARBA00022691"/>
    </source>
</evidence>
<evidence type="ECO:0000256" key="5">
    <source>
        <dbReference type="ARBA" id="ARBA00023004"/>
    </source>
</evidence>
<evidence type="ECO:0000313" key="8">
    <source>
        <dbReference type="EMBL" id="ABK13910.1"/>
    </source>
</evidence>
<evidence type="ECO:0000259" key="7">
    <source>
        <dbReference type="PROSITE" id="PS51918"/>
    </source>
</evidence>
<dbReference type="SFLD" id="SFLDS00029">
    <property type="entry name" value="Radical_SAM"/>
    <property type="match status" value="1"/>
</dbReference>
<dbReference type="PANTHER" id="PTHR43787">
    <property type="entry name" value="FEMO COFACTOR BIOSYNTHESIS PROTEIN NIFB-RELATED"/>
    <property type="match status" value="1"/>
</dbReference>
<evidence type="ECO:0000256" key="4">
    <source>
        <dbReference type="ARBA" id="ARBA00022723"/>
    </source>
</evidence>
<name>A0B5D6_METTP</name>
<keyword evidence="3" id="KW-0949">S-adenosyl-L-methionine</keyword>
<accession>A0B5D6</accession>
<dbReference type="SFLD" id="SFLDG01083">
    <property type="entry name" value="Uncharacterised_Radical_SAM_Su"/>
    <property type="match status" value="1"/>
</dbReference>